<dbReference type="InterPro" id="IPR054542">
    <property type="entry name" value="Cys_met_metab_PP"/>
</dbReference>
<evidence type="ECO:0000256" key="6">
    <source>
        <dbReference type="ARBA" id="ARBA00071517"/>
    </source>
</evidence>
<comment type="similarity">
    <text evidence="3 9">Belongs to the trans-sulfuration enzymes family.</text>
</comment>
<dbReference type="EMBL" id="MRCU01000003">
    <property type="protein sequence ID" value="RKK23166.1"/>
    <property type="molecule type" value="Genomic_DNA"/>
</dbReference>
<dbReference type="Proteomes" id="UP000270866">
    <property type="component" value="Chromosome 5"/>
</dbReference>
<feature type="modified residue" description="N6-(pyridoxal phosphate)lysine" evidence="8">
    <location>
        <position position="211"/>
    </location>
</feature>
<keyword evidence="4" id="KW-0808">Transferase</keyword>
<dbReference type="FunFam" id="3.40.640.10:FF:000035">
    <property type="entry name" value="O-succinylhomoserine sulfhydrylase"/>
    <property type="match status" value="1"/>
</dbReference>
<dbReference type="GO" id="GO:0030170">
    <property type="term" value="F:pyridoxal phosphate binding"/>
    <property type="evidence" value="ECO:0007669"/>
    <property type="project" value="InterPro"/>
</dbReference>
<dbReference type="PIRSF" id="PIRSF001434">
    <property type="entry name" value="CGS"/>
    <property type="match status" value="1"/>
</dbReference>
<dbReference type="PANTHER" id="PTHR43797">
    <property type="entry name" value="HOMOCYSTEINE/CYSTEINE SYNTHASE"/>
    <property type="match status" value="1"/>
</dbReference>
<reference evidence="10" key="1">
    <citation type="journal article" date="2018" name="Sci. Rep.">
        <title>Characterisation of pathogen-specific regions and novel effector candidates in Fusarium oxysporum f. sp. cepae.</title>
        <authorList>
            <person name="Armitage A.D."/>
            <person name="Taylor A."/>
            <person name="Sobczyk M.K."/>
            <person name="Baxter L."/>
            <person name="Greenfield B.P."/>
            <person name="Bates H.J."/>
            <person name="Wilson F."/>
            <person name="Jackson A.C."/>
            <person name="Ott S."/>
            <person name="Harrison R.J."/>
            <person name="Clarkson J.P."/>
        </authorList>
    </citation>
    <scope>NUCLEOTIDE SEQUENCE [LARGE SCALE GENOMIC DNA]</scope>
    <source>
        <strain evidence="10">FoC_Fus2</strain>
    </source>
</reference>
<evidence type="ECO:0000256" key="4">
    <source>
        <dbReference type="ARBA" id="ARBA00022679"/>
    </source>
</evidence>
<dbReference type="GO" id="GO:0004124">
    <property type="term" value="F:cysteine synthase activity"/>
    <property type="evidence" value="ECO:0007669"/>
    <property type="project" value="TreeGrafter"/>
</dbReference>
<evidence type="ECO:0000313" key="10">
    <source>
        <dbReference type="EMBL" id="RKK23166.1"/>
    </source>
</evidence>
<dbReference type="CDD" id="cd00614">
    <property type="entry name" value="CGS_like"/>
    <property type="match status" value="1"/>
</dbReference>
<dbReference type="InterPro" id="IPR000277">
    <property type="entry name" value="Cys/Met-Metab_PyrdxlP-dep_enz"/>
</dbReference>
<dbReference type="PANTHER" id="PTHR43797:SF2">
    <property type="entry name" value="HOMOCYSTEINE_CYSTEINE SYNTHASE"/>
    <property type="match status" value="1"/>
</dbReference>
<dbReference type="Gene3D" id="3.90.1150.10">
    <property type="entry name" value="Aspartate Aminotransferase, domain 1"/>
    <property type="match status" value="1"/>
</dbReference>
<dbReference type="InterPro" id="IPR015421">
    <property type="entry name" value="PyrdxlP-dep_Trfase_major"/>
</dbReference>
<evidence type="ECO:0000256" key="5">
    <source>
        <dbReference type="ARBA" id="ARBA00022898"/>
    </source>
</evidence>
<dbReference type="GO" id="GO:0006535">
    <property type="term" value="P:cysteine biosynthetic process from serine"/>
    <property type="evidence" value="ECO:0007669"/>
    <property type="project" value="TreeGrafter"/>
</dbReference>
<keyword evidence="5 8" id="KW-0663">Pyridoxal phosphate</keyword>
<dbReference type="GO" id="GO:0005737">
    <property type="term" value="C:cytoplasm"/>
    <property type="evidence" value="ECO:0007669"/>
    <property type="project" value="TreeGrafter"/>
</dbReference>
<dbReference type="InterPro" id="IPR015422">
    <property type="entry name" value="PyrdxlP-dep_Trfase_small"/>
</dbReference>
<comment type="cofactor">
    <cofactor evidence="1 9">
        <name>pyridoxal 5'-phosphate</name>
        <dbReference type="ChEBI" id="CHEBI:597326"/>
    </cofactor>
</comment>
<evidence type="ECO:0000256" key="2">
    <source>
        <dbReference type="ARBA" id="ARBA00004685"/>
    </source>
</evidence>
<dbReference type="Pfam" id="PF01053">
    <property type="entry name" value="Cys_Met_Meta_PP"/>
    <property type="match status" value="2"/>
</dbReference>
<evidence type="ECO:0000256" key="1">
    <source>
        <dbReference type="ARBA" id="ARBA00001933"/>
    </source>
</evidence>
<evidence type="ECO:0000256" key="3">
    <source>
        <dbReference type="ARBA" id="ARBA00009077"/>
    </source>
</evidence>
<organism evidence="10">
    <name type="scientific">Fusarium oxysporum f. sp. cepae</name>
    <dbReference type="NCBI Taxonomy" id="396571"/>
    <lineage>
        <taxon>Eukaryota</taxon>
        <taxon>Fungi</taxon>
        <taxon>Dikarya</taxon>
        <taxon>Ascomycota</taxon>
        <taxon>Pezizomycotina</taxon>
        <taxon>Sordariomycetes</taxon>
        <taxon>Hypocreomycetidae</taxon>
        <taxon>Hypocreales</taxon>
        <taxon>Nectriaceae</taxon>
        <taxon>Fusarium</taxon>
        <taxon>Fusarium oxysporum species complex</taxon>
    </lineage>
</organism>
<dbReference type="GO" id="GO:0071269">
    <property type="term" value="P:L-homocysteine biosynthetic process"/>
    <property type="evidence" value="ECO:0007669"/>
    <property type="project" value="TreeGrafter"/>
</dbReference>
<dbReference type="InterPro" id="IPR006235">
    <property type="entry name" value="OAc-hSer/O-AcSer_sulfhydrylase"/>
</dbReference>
<dbReference type="PROSITE" id="PS00868">
    <property type="entry name" value="CYS_MET_METAB_PP"/>
    <property type="match status" value="1"/>
</dbReference>
<evidence type="ECO:0000256" key="9">
    <source>
        <dbReference type="RuleBase" id="RU362118"/>
    </source>
</evidence>
<name>A0A3L6NWQ4_FUSOX</name>
<comment type="caution">
    <text evidence="10">The sequence shown here is derived from an EMBL/GenBank/DDBJ whole genome shotgun (WGS) entry which is preliminary data.</text>
</comment>
<dbReference type="Gene3D" id="3.40.640.10">
    <property type="entry name" value="Type I PLP-dependent aspartate aminotransferase-like (Major domain)"/>
    <property type="match status" value="1"/>
</dbReference>
<evidence type="ECO:0000256" key="7">
    <source>
        <dbReference type="ARBA" id="ARBA00083302"/>
    </source>
</evidence>
<comment type="pathway">
    <text evidence="2">Mycotoxin biosynthesis.</text>
</comment>
<dbReference type="GO" id="GO:0003961">
    <property type="term" value="F:O-acetylhomoserine aminocarboxypropyltransferase activity"/>
    <property type="evidence" value="ECO:0007669"/>
    <property type="project" value="TreeGrafter"/>
</dbReference>
<sequence>MAEQVFQNFETLQLHAGYTPDPHTRSTAVPIYATSSYTFNDSAHGARLFGLKELGNIYSRLMNPTVDVFEKRIAALEGGIAAAATSSGQAAQFLTIATLAKAGDNIVASSHLYGGTYNQLNVLLPRFGIKTKFVRSGKLEDYAAAIDDQTRAIYVESMSNPDYVVPDFEGIAKIAHEHGIPLVVDNTLGAGGYYIRPIEHGADIVVHSATKWIGGHGTTIGGVIVDSGRFNWNKHSDRFPEMVEPSPSYHGLKYWEAFGPATFITRIRVEMLRDIGACLSPFSAQQLLLGIETLGLRAERHAQNTEKLAKYFESSPNVSWVLWPGSESHPTYAQAKKYLTRGFGAMLSIGVQGSNPYHEIHIWIHNVDPYPFHSIPLSIHIHAIFTNVSWSVVDLNPVGVKGDASAGSKVVDGLKLVSNLANVGDAKSLAIHPWSTTHEQLSEDERLASGVTEDMIRISVGIEHVDDIIADFEQSFQKAYGS</sequence>
<dbReference type="InterPro" id="IPR015424">
    <property type="entry name" value="PyrdxlP-dep_Trfase"/>
</dbReference>
<evidence type="ECO:0000256" key="8">
    <source>
        <dbReference type="PIRSR" id="PIRSR001434-2"/>
    </source>
</evidence>
<dbReference type="SUPFAM" id="SSF53383">
    <property type="entry name" value="PLP-dependent transferases"/>
    <property type="match status" value="2"/>
</dbReference>
<dbReference type="GO" id="GO:0019346">
    <property type="term" value="P:transsulfuration"/>
    <property type="evidence" value="ECO:0007669"/>
    <property type="project" value="InterPro"/>
</dbReference>
<accession>A0A3L6NWQ4</accession>
<protein>
    <recommendedName>
        <fullName evidence="6">Sulfhydrylase FUB7</fullName>
    </recommendedName>
    <alternativeName>
        <fullName evidence="7">Fusaric acid biosynthesis protein 7</fullName>
    </alternativeName>
</protein>
<gene>
    <name evidence="10" type="ORF">BFJ65_g5742</name>
</gene>
<proteinExistence type="inferred from homology"/>
<dbReference type="NCBIfam" id="TIGR01326">
    <property type="entry name" value="OAH_OAS_sulfhy"/>
    <property type="match status" value="1"/>
</dbReference>
<dbReference type="AlphaFoldDB" id="A0A3L6NWQ4"/>